<comment type="caution">
    <text evidence="1">The sequence shown here is derived from an EMBL/GenBank/DDBJ whole genome shotgun (WGS) entry which is preliminary data.</text>
</comment>
<sequence length="124" mass="14211">MSSPPTPMDIKYHQPGDSCSLHRIFLLSPDTLPISLPLDIQSTLSLSVQDERSTFQDCKYNHFATDVLEVENVRAGSRRSREWLPSEYQYRLDNFDSDNNIFTIISASLVHIRQRTSMSTMSTI</sequence>
<gene>
    <name evidence="1" type="ORF">EYC84_009195</name>
</gene>
<keyword evidence="2" id="KW-1185">Reference proteome</keyword>
<proteinExistence type="predicted"/>
<dbReference type="EMBL" id="VICG01000012">
    <property type="protein sequence ID" value="KAA8566657.1"/>
    <property type="molecule type" value="Genomic_DNA"/>
</dbReference>
<protein>
    <submittedName>
        <fullName evidence="1">Uncharacterized protein</fullName>
    </submittedName>
</protein>
<name>A0A5M9JD33_MONFR</name>
<accession>A0A5M9JD33</accession>
<evidence type="ECO:0000313" key="1">
    <source>
        <dbReference type="EMBL" id="KAA8566657.1"/>
    </source>
</evidence>
<dbReference type="Proteomes" id="UP000322873">
    <property type="component" value="Unassembled WGS sequence"/>
</dbReference>
<reference evidence="1 2" key="1">
    <citation type="submission" date="2019-06" db="EMBL/GenBank/DDBJ databases">
        <title>Genome Sequence of the Brown Rot Fungal Pathogen Monilinia fructicola.</title>
        <authorList>
            <person name="De Miccolis Angelini R.M."/>
            <person name="Landi L."/>
            <person name="Abate D."/>
            <person name="Pollastro S."/>
            <person name="Romanazzi G."/>
            <person name="Faretra F."/>
        </authorList>
    </citation>
    <scope>NUCLEOTIDE SEQUENCE [LARGE SCALE GENOMIC DNA]</scope>
    <source>
        <strain evidence="1 2">Mfrc123</strain>
    </source>
</reference>
<organism evidence="1 2">
    <name type="scientific">Monilinia fructicola</name>
    <name type="common">Brown rot fungus</name>
    <name type="synonym">Ciboria fructicola</name>
    <dbReference type="NCBI Taxonomy" id="38448"/>
    <lineage>
        <taxon>Eukaryota</taxon>
        <taxon>Fungi</taxon>
        <taxon>Dikarya</taxon>
        <taxon>Ascomycota</taxon>
        <taxon>Pezizomycotina</taxon>
        <taxon>Leotiomycetes</taxon>
        <taxon>Helotiales</taxon>
        <taxon>Sclerotiniaceae</taxon>
        <taxon>Monilinia</taxon>
    </lineage>
</organism>
<evidence type="ECO:0000313" key="2">
    <source>
        <dbReference type="Proteomes" id="UP000322873"/>
    </source>
</evidence>
<dbReference type="AlphaFoldDB" id="A0A5M9JD33"/>